<feature type="domain" description="Formiminotransferase N-terminal subdomain" evidence="9">
    <location>
        <begin position="2"/>
        <end position="179"/>
    </location>
</feature>
<dbReference type="InterPro" id="IPR004227">
    <property type="entry name" value="Formiminotransferase_cat"/>
</dbReference>
<comment type="caution">
    <text evidence="10">The sequence shown here is derived from an EMBL/GenBank/DDBJ whole genome shotgun (WGS) entry which is preliminary data.</text>
</comment>
<dbReference type="InterPro" id="IPR037070">
    <property type="entry name" value="Formiminotransferase_C_sf"/>
</dbReference>
<keyword evidence="7" id="KW-0290">Folate-binding</keyword>
<dbReference type="SUPFAM" id="SSF55116">
    <property type="entry name" value="Formiminotransferase domain of formiminotransferase-cyclodeaminase"/>
    <property type="match status" value="2"/>
</dbReference>
<dbReference type="InterPro" id="IPR012886">
    <property type="entry name" value="Formiminotransferase_N"/>
</dbReference>
<evidence type="ECO:0000256" key="4">
    <source>
        <dbReference type="ARBA" id="ARBA00022490"/>
    </source>
</evidence>
<dbReference type="InterPro" id="IPR051623">
    <property type="entry name" value="FTCD"/>
</dbReference>
<dbReference type="RefSeq" id="WP_089022460.1">
    <property type="nucleotide sequence ID" value="NZ_NIQC01000001.1"/>
</dbReference>
<dbReference type="GO" id="GO:0019556">
    <property type="term" value="P:L-histidine catabolic process to glutamate and formamide"/>
    <property type="evidence" value="ECO:0007669"/>
    <property type="project" value="UniProtKB-UniPathway"/>
</dbReference>
<evidence type="ECO:0000256" key="6">
    <source>
        <dbReference type="ARBA" id="ARBA00022808"/>
    </source>
</evidence>
<dbReference type="NCBIfam" id="TIGR02024">
    <property type="entry name" value="FtcD"/>
    <property type="match status" value="1"/>
</dbReference>
<proteinExistence type="predicted"/>
<evidence type="ECO:0000259" key="9">
    <source>
        <dbReference type="SMART" id="SM01222"/>
    </source>
</evidence>
<dbReference type="GO" id="GO:0030409">
    <property type="term" value="F:glutamate formimidoyltransferase activity"/>
    <property type="evidence" value="ECO:0007669"/>
    <property type="project" value="UniProtKB-EC"/>
</dbReference>
<feature type="domain" description="Formiminotransferase C-terminal subdomain" evidence="8">
    <location>
        <begin position="180"/>
        <end position="294"/>
    </location>
</feature>
<organism evidence="10 11">
    <name type="scientific">Natranaerobius trueperi</name>
    <dbReference type="NCBI Taxonomy" id="759412"/>
    <lineage>
        <taxon>Bacteria</taxon>
        <taxon>Bacillati</taxon>
        <taxon>Bacillota</taxon>
        <taxon>Clostridia</taxon>
        <taxon>Natranaerobiales</taxon>
        <taxon>Natranaerobiaceae</taxon>
        <taxon>Natranaerobius</taxon>
    </lineage>
</organism>
<comment type="subcellular location">
    <subcellularLocation>
        <location evidence="1">Cytoplasm</location>
    </subcellularLocation>
</comment>
<dbReference type="PANTHER" id="PTHR12234:SF8">
    <property type="entry name" value="FORMIMINOTRANSFERASE-CYCLODEAMINASE"/>
    <property type="match status" value="1"/>
</dbReference>
<dbReference type="InterPro" id="IPR037064">
    <property type="entry name" value="Formiminotransferase_N_sf"/>
</dbReference>
<gene>
    <name evidence="10" type="primary">ftcD</name>
    <name evidence="10" type="ORF">CDO51_01180</name>
</gene>
<evidence type="ECO:0000259" key="8">
    <source>
        <dbReference type="SMART" id="SM01221"/>
    </source>
</evidence>
<evidence type="ECO:0000256" key="3">
    <source>
        <dbReference type="ARBA" id="ARBA00012252"/>
    </source>
</evidence>
<protein>
    <recommendedName>
        <fullName evidence="3">glutamate formimidoyltransferase</fullName>
        <ecNumber evidence="3">2.1.2.5</ecNumber>
    </recommendedName>
</protein>
<dbReference type="PANTHER" id="PTHR12234">
    <property type="entry name" value="FORMIMINOTRANSFERASE-CYCLODEAMINASE"/>
    <property type="match status" value="1"/>
</dbReference>
<evidence type="ECO:0000313" key="10">
    <source>
        <dbReference type="EMBL" id="OWZ85037.1"/>
    </source>
</evidence>
<dbReference type="Gene3D" id="3.30.70.670">
    <property type="entry name" value="Formiminotransferase, C-terminal subdomain"/>
    <property type="match status" value="1"/>
</dbReference>
<dbReference type="SMART" id="SM01221">
    <property type="entry name" value="FTCD"/>
    <property type="match status" value="1"/>
</dbReference>
<sequence>MPLIECVPNYSEGRDKEVIEKIVANFKDKDGVKLLDTSPDEDHNRTVVTVVGEPEPLVEAVLGSVKTASEEIDMTQHEGEHPRMGATDVIPLTPVKDITMEECVDLSEKLADVIGSEFNIPVFMYEESANRKDRKNLAKVRKGEYEGVKKRINEDGEQPDYGPKKMNESAGATAIGARKPLVAYNVNLSTSDVDIAKKIAKNIRQRSGGLKNVKALGIYLDDRDVAQVTMNLVDVNQTPLYRIQELIKIEAARYGVHITDCEIVGLTPVEALIDVARYYLQLDSFDSEQVLENRLLE</sequence>
<dbReference type="InterPro" id="IPR013802">
    <property type="entry name" value="Formiminotransferase_C"/>
</dbReference>
<dbReference type="UniPathway" id="UPA00379">
    <property type="reaction ID" value="UER00555"/>
</dbReference>
<dbReference type="EC" id="2.1.2.5" evidence="3"/>
<dbReference type="InterPro" id="IPR022384">
    <property type="entry name" value="FormiminoTrfase_cat_dom_sf"/>
</dbReference>
<dbReference type="Gene3D" id="3.30.990.10">
    <property type="entry name" value="Formiminotransferase, N-terminal subdomain"/>
    <property type="match status" value="1"/>
</dbReference>
<dbReference type="AlphaFoldDB" id="A0A226C3N2"/>
<evidence type="ECO:0000256" key="5">
    <source>
        <dbReference type="ARBA" id="ARBA00022679"/>
    </source>
</evidence>
<keyword evidence="6" id="KW-0369">Histidine metabolism</keyword>
<keyword evidence="4" id="KW-0963">Cytoplasm</keyword>
<dbReference type="SMART" id="SM01222">
    <property type="entry name" value="FTCD_N"/>
    <property type="match status" value="1"/>
</dbReference>
<evidence type="ECO:0000256" key="2">
    <source>
        <dbReference type="ARBA" id="ARBA00005082"/>
    </source>
</evidence>
<keyword evidence="5 10" id="KW-0808">Transferase</keyword>
<dbReference type="Pfam" id="PF02971">
    <property type="entry name" value="FTCD"/>
    <property type="match status" value="1"/>
</dbReference>
<dbReference type="EMBL" id="NIQC01000001">
    <property type="protein sequence ID" value="OWZ85037.1"/>
    <property type="molecule type" value="Genomic_DNA"/>
</dbReference>
<dbReference type="GO" id="GO:0019557">
    <property type="term" value="P:L-histidine catabolic process to glutamate and formate"/>
    <property type="evidence" value="ECO:0007669"/>
    <property type="project" value="UniProtKB-UniPathway"/>
</dbReference>
<evidence type="ECO:0000256" key="7">
    <source>
        <dbReference type="ARBA" id="ARBA00022954"/>
    </source>
</evidence>
<reference evidence="10 11" key="1">
    <citation type="submission" date="2017-06" db="EMBL/GenBank/DDBJ databases">
        <title>Draft Genome Sequence of Natranaerobius trueperi halophilic, alkalithermophilic bacteria from soda lakes.</title>
        <authorList>
            <person name="Zhao B."/>
        </authorList>
    </citation>
    <scope>NUCLEOTIDE SEQUENCE [LARGE SCALE GENOMIC DNA]</scope>
    <source>
        <strain evidence="10 11">DSM 18760</strain>
    </source>
</reference>
<name>A0A226C3N2_9FIRM</name>
<dbReference type="GO" id="GO:0005542">
    <property type="term" value="F:folic acid binding"/>
    <property type="evidence" value="ECO:0007669"/>
    <property type="project" value="UniProtKB-KW"/>
</dbReference>
<comment type="pathway">
    <text evidence="2">Amino-acid degradation; L-histidine degradation into L-glutamate; L-glutamate from N-formimidoyl-L-glutamate (transferase route): step 1/1.</text>
</comment>
<evidence type="ECO:0000256" key="1">
    <source>
        <dbReference type="ARBA" id="ARBA00004496"/>
    </source>
</evidence>
<keyword evidence="11" id="KW-1185">Reference proteome</keyword>
<evidence type="ECO:0000313" key="11">
    <source>
        <dbReference type="Proteomes" id="UP000214588"/>
    </source>
</evidence>
<dbReference type="OrthoDB" id="9773217at2"/>
<dbReference type="GO" id="GO:0005737">
    <property type="term" value="C:cytoplasm"/>
    <property type="evidence" value="ECO:0007669"/>
    <property type="project" value="UniProtKB-SubCell"/>
</dbReference>
<accession>A0A226C3N2</accession>
<dbReference type="Pfam" id="PF07837">
    <property type="entry name" value="FTCD_N"/>
    <property type="match status" value="1"/>
</dbReference>
<dbReference type="Proteomes" id="UP000214588">
    <property type="component" value="Unassembled WGS sequence"/>
</dbReference>